<name>A0AAE0LKY4_9CHLO</name>
<dbReference type="PANTHER" id="PTHR22904">
    <property type="entry name" value="TPR REPEAT CONTAINING PROTEIN"/>
    <property type="match status" value="1"/>
</dbReference>
<evidence type="ECO:0000313" key="4">
    <source>
        <dbReference type="EMBL" id="KAK3289008.1"/>
    </source>
</evidence>
<reference evidence="4 5" key="1">
    <citation type="journal article" date="2015" name="Genome Biol. Evol.">
        <title>Comparative Genomics of a Bacterivorous Green Alga Reveals Evolutionary Causalities and Consequences of Phago-Mixotrophic Mode of Nutrition.</title>
        <authorList>
            <person name="Burns J.A."/>
            <person name="Paasch A."/>
            <person name="Narechania A."/>
            <person name="Kim E."/>
        </authorList>
    </citation>
    <scope>NUCLEOTIDE SEQUENCE [LARGE SCALE GENOMIC DNA]</scope>
    <source>
        <strain evidence="4 5">PLY_AMNH</strain>
    </source>
</reference>
<feature type="compositionally biased region" description="Gly residues" evidence="3">
    <location>
        <begin position="600"/>
        <end position="609"/>
    </location>
</feature>
<proteinExistence type="predicted"/>
<dbReference type="SMART" id="SM00028">
    <property type="entry name" value="TPR"/>
    <property type="match status" value="2"/>
</dbReference>
<sequence length="609" mass="67624">MVELEMREDDVSKTSAAYDTNKWGNQYNEEEEADLNPENLRKLSIIDYKQLGDEACRAGEFLVGCQQYSLALQRAPESPVLYNNRSLAHHRLGEYQKALEDGRRAEELLIAENLSTAADADWIETLTKSYYRQAVALDGLSLYDDAILMFRKGLKAMPCEEGTVQAMRKALEKAYPLERLVEHFSGCIEEGQKPAALSCRDGKLLKPVFPEDIRLSPEELRDNLEAALAGHEQEAREQFVAAYARGRSKTGKHVVAAYRAWAYLKADEPVQAGKDAKVAIASSKSRSSPHGWSRANYVYALALEGIEKQGDQLTTVISNPGEGGRQYTLSAATSTAAAIAMRRSFEADPEDDGIVSELKRLMRKLPSEQKKVLLEEGAEGLVQFLEEEKWRNAPEYLRSRPKYYYYYEWMKDRILEHYPELPEAVMDKLLATDASELDLLLQYPKAIRGQVEEYLEVYRTNGGKYLQTYRTPSLTWEEVKAMKGAGTVGLGTGYHAPGEGFLSDEKNTNHALVGGGGDGGLTEAERIGLPAATSLPPDHMRDQDLIEAAVEREQQKLLGGDSVAAIEAYAGRQRVILEAAEQAMLQSAEQKKQQLLAPVAGGGDLDGID</sequence>
<dbReference type="EMBL" id="LGRX02000272">
    <property type="protein sequence ID" value="KAK3289008.1"/>
    <property type="molecule type" value="Genomic_DNA"/>
</dbReference>
<comment type="caution">
    <text evidence="4">The sequence shown here is derived from an EMBL/GenBank/DDBJ whole genome shotgun (WGS) entry which is preliminary data.</text>
</comment>
<feature type="region of interest" description="Disordered" evidence="3">
    <location>
        <begin position="590"/>
        <end position="609"/>
    </location>
</feature>
<dbReference type="PANTHER" id="PTHR22904:SF523">
    <property type="entry name" value="STRESS-INDUCED-PHOSPHOPROTEIN 1"/>
    <property type="match status" value="1"/>
</dbReference>
<organism evidence="4 5">
    <name type="scientific">Cymbomonas tetramitiformis</name>
    <dbReference type="NCBI Taxonomy" id="36881"/>
    <lineage>
        <taxon>Eukaryota</taxon>
        <taxon>Viridiplantae</taxon>
        <taxon>Chlorophyta</taxon>
        <taxon>Pyramimonadophyceae</taxon>
        <taxon>Pyramimonadales</taxon>
        <taxon>Pyramimonadaceae</taxon>
        <taxon>Cymbomonas</taxon>
    </lineage>
</organism>
<dbReference type="InterPro" id="IPR019734">
    <property type="entry name" value="TPR_rpt"/>
</dbReference>
<evidence type="ECO:0000256" key="2">
    <source>
        <dbReference type="ARBA" id="ARBA00022803"/>
    </source>
</evidence>
<dbReference type="InterPro" id="IPR011990">
    <property type="entry name" value="TPR-like_helical_dom_sf"/>
</dbReference>
<evidence type="ECO:0000313" key="5">
    <source>
        <dbReference type="Proteomes" id="UP001190700"/>
    </source>
</evidence>
<evidence type="ECO:0000256" key="1">
    <source>
        <dbReference type="ARBA" id="ARBA00022737"/>
    </source>
</evidence>
<protein>
    <submittedName>
        <fullName evidence="4">Uncharacterized protein</fullName>
    </submittedName>
</protein>
<dbReference type="Gene3D" id="1.25.40.10">
    <property type="entry name" value="Tetratricopeptide repeat domain"/>
    <property type="match status" value="1"/>
</dbReference>
<keyword evidence="2" id="KW-0802">TPR repeat</keyword>
<gene>
    <name evidence="4" type="ORF">CYMTET_3535</name>
</gene>
<evidence type="ECO:0000256" key="3">
    <source>
        <dbReference type="SAM" id="MobiDB-lite"/>
    </source>
</evidence>
<dbReference type="GO" id="GO:0051879">
    <property type="term" value="F:Hsp90 protein binding"/>
    <property type="evidence" value="ECO:0007669"/>
    <property type="project" value="TreeGrafter"/>
</dbReference>
<dbReference type="AlphaFoldDB" id="A0AAE0LKY4"/>
<keyword evidence="1" id="KW-0677">Repeat</keyword>
<keyword evidence="5" id="KW-1185">Reference proteome</keyword>
<accession>A0AAE0LKY4</accession>
<dbReference type="Proteomes" id="UP001190700">
    <property type="component" value="Unassembled WGS sequence"/>
</dbReference>
<dbReference type="SUPFAM" id="SSF48452">
    <property type="entry name" value="TPR-like"/>
    <property type="match status" value="1"/>
</dbReference>